<evidence type="ECO:0000256" key="1">
    <source>
        <dbReference type="SAM" id="MobiDB-lite"/>
    </source>
</evidence>
<evidence type="ECO:0000313" key="2">
    <source>
        <dbReference type="EMBL" id="RRT68136.1"/>
    </source>
</evidence>
<gene>
    <name evidence="2" type="ORF">B296_00010933</name>
</gene>
<proteinExistence type="predicted"/>
<dbReference type="InterPro" id="IPR040256">
    <property type="entry name" value="At4g02000-like"/>
</dbReference>
<dbReference type="AlphaFoldDB" id="A0A426ZVY2"/>
<name>A0A426ZVY2_ENSVE</name>
<dbReference type="EMBL" id="AMZH03004786">
    <property type="protein sequence ID" value="RRT68136.1"/>
    <property type="molecule type" value="Genomic_DNA"/>
</dbReference>
<evidence type="ECO:0000313" key="3">
    <source>
        <dbReference type="Proteomes" id="UP000287651"/>
    </source>
</evidence>
<organism evidence="2 3">
    <name type="scientific">Ensete ventricosum</name>
    <name type="common">Abyssinian banana</name>
    <name type="synonym">Musa ensete</name>
    <dbReference type="NCBI Taxonomy" id="4639"/>
    <lineage>
        <taxon>Eukaryota</taxon>
        <taxon>Viridiplantae</taxon>
        <taxon>Streptophyta</taxon>
        <taxon>Embryophyta</taxon>
        <taxon>Tracheophyta</taxon>
        <taxon>Spermatophyta</taxon>
        <taxon>Magnoliopsida</taxon>
        <taxon>Liliopsida</taxon>
        <taxon>Zingiberales</taxon>
        <taxon>Musaceae</taxon>
        <taxon>Ensete</taxon>
    </lineage>
</organism>
<reference evidence="2 3" key="1">
    <citation type="journal article" date="2014" name="Agronomy (Basel)">
        <title>A Draft Genome Sequence for Ensete ventricosum, the Drought-Tolerant Tree Against Hunger.</title>
        <authorList>
            <person name="Harrison J."/>
            <person name="Moore K.A."/>
            <person name="Paszkiewicz K."/>
            <person name="Jones T."/>
            <person name="Grant M."/>
            <person name="Ambacheew D."/>
            <person name="Muzemil S."/>
            <person name="Studholme D.J."/>
        </authorList>
    </citation>
    <scope>NUCLEOTIDE SEQUENCE [LARGE SCALE GENOMIC DNA]</scope>
</reference>
<accession>A0A426ZVY2</accession>
<feature type="region of interest" description="Disordered" evidence="1">
    <location>
        <begin position="130"/>
        <end position="150"/>
    </location>
</feature>
<dbReference type="PANTHER" id="PTHR31286">
    <property type="entry name" value="GLYCINE-RICH CELL WALL STRUCTURAL PROTEIN 1.8-LIKE"/>
    <property type="match status" value="1"/>
</dbReference>
<feature type="compositionally biased region" description="Basic and acidic residues" evidence="1">
    <location>
        <begin position="130"/>
        <end position="147"/>
    </location>
</feature>
<sequence>MILRRWAPDVRLELDNLQSIPIWVSFHGLSLHLWGRRFIAKLCSTPGQSLYIDKATASQTRLTFVIACVMVSSDEELPNEVFYRDLDGSTRKVKVSYSWKPQRCKHGVATTIPSTDTPVPTVTVAEKMNEHSDSLGQRHEQEKDKSKLSSFPIISETSTEGASHGSHSPITTSLSRIISSDNQEIVSQLPLVNQDIAPHQPHRASTHPAIQDSLPQNILNKFGIVSGLKLNHAKSKVYVGACIDDKDYIAQMLGVAEGSLPVPCLGLPLISTGINKVSC</sequence>
<protein>
    <submittedName>
        <fullName evidence="2">Uncharacterized protein</fullName>
    </submittedName>
</protein>
<comment type="caution">
    <text evidence="2">The sequence shown here is derived from an EMBL/GenBank/DDBJ whole genome shotgun (WGS) entry which is preliminary data.</text>
</comment>
<dbReference type="Proteomes" id="UP000287651">
    <property type="component" value="Unassembled WGS sequence"/>
</dbReference>
<dbReference type="PANTHER" id="PTHR31286:SF180">
    <property type="entry name" value="OS10G0362600 PROTEIN"/>
    <property type="match status" value="1"/>
</dbReference>